<dbReference type="EMBL" id="BAAATA010000004">
    <property type="protein sequence ID" value="GAA2476444.1"/>
    <property type="molecule type" value="Genomic_DNA"/>
</dbReference>
<evidence type="ECO:0000313" key="2">
    <source>
        <dbReference type="EMBL" id="GAA2476444.1"/>
    </source>
</evidence>
<dbReference type="Pfam" id="PF12679">
    <property type="entry name" value="ABC2_membrane_2"/>
    <property type="match status" value="1"/>
</dbReference>
<feature type="transmembrane region" description="Helical" evidence="1">
    <location>
        <begin position="281"/>
        <end position="302"/>
    </location>
</feature>
<sequence>MPQPETTAPAAPAAAPPPGSAPDVIHNIGYRHYDGPRLGRAYVRRSLFAQSLRGAYGLGRSARSKVLPMILVGVMCAPALVVVAVAVATKMNKLPLEYTGYAIYLQAVIGLYVASQAPQAVSTDLRFRTVTLYFSRPIERFDYVAAKYAALSAAVFLLNAVPLLILYVGALLAKMPVGTQTLGLAKGLVGTALMSLLLSGLGLVVAAATPRRGFGVAGIIALFTFSYAAVGTVQSIALMQDRTPITPWLGLLSPTTLLDGVQVWLLDVASAHAQEFAPTDAAVGAVGVLLLLGTVAGCFGLLMRRYRKVGLS</sequence>
<keyword evidence="3" id="KW-1185">Reference proteome</keyword>
<evidence type="ECO:0000256" key="1">
    <source>
        <dbReference type="SAM" id="Phobius"/>
    </source>
</evidence>
<feature type="transmembrane region" description="Helical" evidence="1">
    <location>
        <begin position="66"/>
        <end position="89"/>
    </location>
</feature>
<keyword evidence="1" id="KW-0812">Transmembrane</keyword>
<feature type="transmembrane region" description="Helical" evidence="1">
    <location>
        <begin position="184"/>
        <end position="208"/>
    </location>
</feature>
<accession>A0ABN3L280</accession>
<comment type="caution">
    <text evidence="2">The sequence shown here is derived from an EMBL/GenBank/DDBJ whole genome shotgun (WGS) entry which is preliminary data.</text>
</comment>
<keyword evidence="1" id="KW-1133">Transmembrane helix</keyword>
<gene>
    <name evidence="2" type="ORF">GCM10010406_10770</name>
</gene>
<feature type="transmembrane region" description="Helical" evidence="1">
    <location>
        <begin position="148"/>
        <end position="172"/>
    </location>
</feature>
<proteinExistence type="predicted"/>
<dbReference type="Proteomes" id="UP001501358">
    <property type="component" value="Unassembled WGS sequence"/>
</dbReference>
<feature type="transmembrane region" description="Helical" evidence="1">
    <location>
        <begin position="101"/>
        <end position="121"/>
    </location>
</feature>
<reference evidence="2 3" key="1">
    <citation type="journal article" date="2019" name="Int. J. Syst. Evol. Microbiol.">
        <title>The Global Catalogue of Microorganisms (GCM) 10K type strain sequencing project: providing services to taxonomists for standard genome sequencing and annotation.</title>
        <authorList>
            <consortium name="The Broad Institute Genomics Platform"/>
            <consortium name="The Broad Institute Genome Sequencing Center for Infectious Disease"/>
            <person name="Wu L."/>
            <person name="Ma J."/>
        </authorList>
    </citation>
    <scope>NUCLEOTIDE SEQUENCE [LARGE SCALE GENOMIC DNA]</scope>
    <source>
        <strain evidence="2 3">JCM 6307</strain>
    </source>
</reference>
<protein>
    <submittedName>
        <fullName evidence="2">ABC transporter permease</fullName>
    </submittedName>
</protein>
<keyword evidence="1" id="KW-0472">Membrane</keyword>
<evidence type="ECO:0000313" key="3">
    <source>
        <dbReference type="Proteomes" id="UP001501358"/>
    </source>
</evidence>
<name>A0ABN3L280_9ACTN</name>
<dbReference type="RefSeq" id="WP_344381939.1">
    <property type="nucleotide sequence ID" value="NZ_BAAATA010000004.1"/>
</dbReference>
<feature type="transmembrane region" description="Helical" evidence="1">
    <location>
        <begin position="214"/>
        <end position="233"/>
    </location>
</feature>
<organism evidence="2 3">
    <name type="scientific">Streptomyces thermolineatus</name>
    <dbReference type="NCBI Taxonomy" id="44033"/>
    <lineage>
        <taxon>Bacteria</taxon>
        <taxon>Bacillati</taxon>
        <taxon>Actinomycetota</taxon>
        <taxon>Actinomycetes</taxon>
        <taxon>Kitasatosporales</taxon>
        <taxon>Streptomycetaceae</taxon>
        <taxon>Streptomyces</taxon>
    </lineage>
</organism>